<dbReference type="PANTHER" id="PTHR44858">
    <property type="entry name" value="TETRATRICOPEPTIDE REPEAT PROTEIN 6"/>
    <property type="match status" value="1"/>
</dbReference>
<dbReference type="OrthoDB" id="1926212at2759"/>
<feature type="compositionally biased region" description="Basic and acidic residues" evidence="4">
    <location>
        <begin position="164"/>
        <end position="183"/>
    </location>
</feature>
<evidence type="ECO:0000256" key="4">
    <source>
        <dbReference type="SAM" id="MobiDB-lite"/>
    </source>
</evidence>
<feature type="repeat" description="TPR" evidence="3">
    <location>
        <begin position="337"/>
        <end position="370"/>
    </location>
</feature>
<feature type="region of interest" description="Disordered" evidence="4">
    <location>
        <begin position="164"/>
        <end position="225"/>
    </location>
</feature>
<keyword evidence="2 3" id="KW-0802">TPR repeat</keyword>
<dbReference type="InterPro" id="IPR011990">
    <property type="entry name" value="TPR-like_helical_dom_sf"/>
</dbReference>
<evidence type="ECO:0000256" key="2">
    <source>
        <dbReference type="ARBA" id="ARBA00022803"/>
    </source>
</evidence>
<dbReference type="InterPro" id="IPR019734">
    <property type="entry name" value="TPR_rpt"/>
</dbReference>
<feature type="region of interest" description="Disordered" evidence="4">
    <location>
        <begin position="1"/>
        <end position="42"/>
    </location>
</feature>
<dbReference type="SUPFAM" id="SSF53335">
    <property type="entry name" value="S-adenosyl-L-methionine-dependent methyltransferases"/>
    <property type="match status" value="1"/>
</dbReference>
<keyword evidence="7" id="KW-1185">Reference proteome</keyword>
<feature type="domain" description="Methyltransferase type 12" evidence="5">
    <location>
        <begin position="1154"/>
        <end position="1245"/>
    </location>
</feature>
<dbReference type="Gene3D" id="3.90.1410.10">
    <property type="entry name" value="set domain protein methyltransferase, domain 1"/>
    <property type="match status" value="1"/>
</dbReference>
<dbReference type="InterPro" id="IPR029063">
    <property type="entry name" value="SAM-dependent_MTases_sf"/>
</dbReference>
<feature type="region of interest" description="Disordered" evidence="4">
    <location>
        <begin position="67"/>
        <end position="113"/>
    </location>
</feature>
<evidence type="ECO:0000313" key="6">
    <source>
        <dbReference type="EMBL" id="CAE7298219.1"/>
    </source>
</evidence>
<reference evidence="6" key="1">
    <citation type="submission" date="2021-02" db="EMBL/GenBank/DDBJ databases">
        <authorList>
            <person name="Dougan E. K."/>
            <person name="Rhodes N."/>
            <person name="Thang M."/>
            <person name="Chan C."/>
        </authorList>
    </citation>
    <scope>NUCLEOTIDE SEQUENCE</scope>
</reference>
<dbReference type="InterPro" id="IPR046341">
    <property type="entry name" value="SET_dom_sf"/>
</dbReference>
<organism evidence="6 7">
    <name type="scientific">Symbiodinium natans</name>
    <dbReference type="NCBI Taxonomy" id="878477"/>
    <lineage>
        <taxon>Eukaryota</taxon>
        <taxon>Sar</taxon>
        <taxon>Alveolata</taxon>
        <taxon>Dinophyceae</taxon>
        <taxon>Suessiales</taxon>
        <taxon>Symbiodiniaceae</taxon>
        <taxon>Symbiodinium</taxon>
    </lineage>
</organism>
<keyword evidence="1" id="KW-0677">Repeat</keyword>
<feature type="compositionally biased region" description="Basic and acidic residues" evidence="4">
    <location>
        <begin position="198"/>
        <end position="209"/>
    </location>
</feature>
<comment type="caution">
    <text evidence="6">The sequence shown here is derived from an EMBL/GenBank/DDBJ whole genome shotgun (WGS) entry which is preliminary data.</text>
</comment>
<accession>A0A812NHT6</accession>
<dbReference type="Gene3D" id="3.40.50.150">
    <property type="entry name" value="Vaccinia Virus protein VP39"/>
    <property type="match status" value="1"/>
</dbReference>
<dbReference type="CDD" id="cd10527">
    <property type="entry name" value="SET_LSMT"/>
    <property type="match status" value="1"/>
</dbReference>
<feature type="repeat" description="TPR" evidence="3">
    <location>
        <begin position="371"/>
        <end position="404"/>
    </location>
</feature>
<feature type="repeat" description="TPR" evidence="3">
    <location>
        <begin position="510"/>
        <end position="543"/>
    </location>
</feature>
<gene>
    <name evidence="6" type="primary">TTC13</name>
    <name evidence="6" type="ORF">SNAT2548_LOCUS15699</name>
</gene>
<feature type="compositionally biased region" description="Polar residues" evidence="4">
    <location>
        <begin position="14"/>
        <end position="29"/>
    </location>
</feature>
<dbReference type="InterPro" id="IPR013217">
    <property type="entry name" value="Methyltransf_12"/>
</dbReference>
<protein>
    <submittedName>
        <fullName evidence="6">TTC13 protein</fullName>
    </submittedName>
</protein>
<evidence type="ECO:0000256" key="1">
    <source>
        <dbReference type="ARBA" id="ARBA00022737"/>
    </source>
</evidence>
<sequence length="1570" mass="175082">MQQLGLLRRKCTAKSGSADSGSPPDASTHSEQDGLEDNVDSSVKSLSGALELADSFLAASSSQEGLHVQSLGDCPPTLDKNDVTAVTAPEPPESIEVRKEASQASQASRGSLLRRTCRIGGLPSACPETKPSAGLLELREAATSFLEADFDASLPSLPSYFHREPEELREPENSESECGDRARSPTKCTQSQSVPVRPAKEAKEAKEGSDASASKLEPPMPTEPSFLPVRRRVRCKSKAPRPTCVEDGACDPSFFSSQEDFEDFWISALEKALDAEDEEVHGESLLRRPTPKNRLDAGGDAVTKTLKKGLSTFMADAKPRLGKGALEAFNGGVPPDEALHEARGLVYRDMGDYQTALVDFDAVIDLEPQRGRHYYNRGVVYHRMGREQDAIEDLSRAIDLGSTEAAVFSERGLAWRSFGNMAQAVIDLTAAIEADGTQTLYLSNRAQCLFEQGLYDRAEADLSRALQIDGRDAELLYRRGITRYAQRHYAESIADLKAALSQGPIPGHEAEVYYHLGVSYANLGKHQLAVPVYDQAIGLAKGDHPHYLHERAKSLQIIGEHKRALDDFSRVIDLQPTNARAMFRRAFSFKAESMYEEAAEDFEAEALPDWLLEEGFAGQVRIVNTSTYGRGLQAGVAYLRGDEILSVPLRHVFCSETLASLNIGRLLTDRVDLSSSDILAATLAAYASDPQREATMMRLLPNDLSHHPLFYDDDTWELADRLVSGGLLHSALDEVLQSWHRVSSVLNEISKTSLEAFESFEHDYRGSENGYRWAHAILRSRGHAVRLRTQEGEWRSTWGLVPLADMINRDPEPNVDCRTRYGSESWGLNGSFVCTALKQIEADEFLWTEYVSKPELRTSATFLREYGFVPAETPHDSLSWLPPGCSRLHCMVRLHDRLQLQQYFGEGSGNFVDEALKNTSLVMSAAKQPDLKLLAQHEKRLLLKIQRSEQPRALFERWRGQPDLKPAPDALPEALQLFEVLRSQEDLHTVAWDRAIWNAGQFLLSHWDDALAAEVLYSHHDFSPRLEQVFRKHRKEAMTKVTLRCAFAAQALLNNFSWPVDAEEHLALSSTSDSLVRAMFLPAKIMTSRCPRAEALQSEREWEEQESIEICPYWKVAEEPSIQELYSSHPYPSWRRFGFMASEKRKSIKRTLIAGVGTGKAVLAHLQHFNPEEIVAVDLSKRSLQVAARQLLALDIRNVVLWQCDLTTLQGQFDVIESVGVLHHLPEPAAGFAAMKRLLAPGGTLILGLYSRMARRSIPVIRDLAGDASYEQFRTWLTSTGTAALGREMTLEEARFREEFLSEFSISSRSTFEDLLLHPVEHVFELPQLEELLAAAGLKVTGVRIPPGSQGVADRWLPYFTPQRQEIDGWPSMPLLAFLHRIETEKEPLLFTNMYVLTAAHGSTDYLSDMSRWVAPDALEEVESLPLPFEPEWSKELLESAIRVLCSRILHHVNGTGRWASHAPGVAAWLEAKVALSPHAARIARSLQTEDAVEGYCAMLVSHFLACFKGFKVFWAGFMVSLLLGSRLFEAAKEFAPDDPRLVINYRKVYDVACISLGPCGHEDPKISQD</sequence>
<feature type="region of interest" description="Disordered" evidence="4">
    <location>
        <begin position="279"/>
        <end position="299"/>
    </location>
</feature>
<dbReference type="Pfam" id="PF08242">
    <property type="entry name" value="Methyltransf_12"/>
    <property type="match status" value="1"/>
</dbReference>
<dbReference type="Gene3D" id="1.25.40.10">
    <property type="entry name" value="Tetratricopeptide repeat domain"/>
    <property type="match status" value="3"/>
</dbReference>
<dbReference type="SMART" id="SM00028">
    <property type="entry name" value="TPR"/>
    <property type="match status" value="8"/>
</dbReference>
<evidence type="ECO:0000259" key="5">
    <source>
        <dbReference type="Pfam" id="PF08242"/>
    </source>
</evidence>
<dbReference type="EMBL" id="CAJNDS010002046">
    <property type="protein sequence ID" value="CAE7298219.1"/>
    <property type="molecule type" value="Genomic_DNA"/>
</dbReference>
<feature type="repeat" description="TPR" evidence="3">
    <location>
        <begin position="545"/>
        <end position="578"/>
    </location>
</feature>
<dbReference type="CDD" id="cd02440">
    <property type="entry name" value="AdoMet_MTases"/>
    <property type="match status" value="1"/>
</dbReference>
<evidence type="ECO:0000313" key="7">
    <source>
        <dbReference type="Proteomes" id="UP000604046"/>
    </source>
</evidence>
<dbReference type="SUPFAM" id="SSF48452">
    <property type="entry name" value="TPR-like"/>
    <property type="match status" value="1"/>
</dbReference>
<proteinExistence type="predicted"/>
<dbReference type="PANTHER" id="PTHR44858:SF1">
    <property type="entry name" value="UDP-N-ACETYLGLUCOSAMINE--PEPTIDE N-ACETYLGLUCOSAMINYLTRANSFERASE SPINDLY-RELATED"/>
    <property type="match status" value="1"/>
</dbReference>
<dbReference type="PROSITE" id="PS50005">
    <property type="entry name" value="TPR"/>
    <property type="match status" value="4"/>
</dbReference>
<dbReference type="InterPro" id="IPR050498">
    <property type="entry name" value="Ycf3"/>
</dbReference>
<dbReference type="Pfam" id="PF13432">
    <property type="entry name" value="TPR_16"/>
    <property type="match status" value="2"/>
</dbReference>
<dbReference type="Proteomes" id="UP000604046">
    <property type="component" value="Unassembled WGS sequence"/>
</dbReference>
<dbReference type="SUPFAM" id="SSF82199">
    <property type="entry name" value="SET domain"/>
    <property type="match status" value="1"/>
</dbReference>
<name>A0A812NHT6_9DINO</name>
<evidence type="ECO:0000256" key="3">
    <source>
        <dbReference type="PROSITE-ProRule" id="PRU00339"/>
    </source>
</evidence>